<feature type="region of interest" description="Disordered" evidence="1">
    <location>
        <begin position="1"/>
        <end position="39"/>
    </location>
</feature>
<sequence length="39" mass="4340">MRCTATDSRGNSAEETFGVTVRDTAAPDVRPGARKRRFR</sequence>
<proteinExistence type="predicted"/>
<accession>A0A6J4S383</accession>
<evidence type="ECO:0000256" key="1">
    <source>
        <dbReference type="SAM" id="MobiDB-lite"/>
    </source>
</evidence>
<name>A0A6J4S383_9ACTN</name>
<dbReference type="AlphaFoldDB" id="A0A6J4S383"/>
<feature type="compositionally biased region" description="Polar residues" evidence="1">
    <location>
        <begin position="1"/>
        <end position="14"/>
    </location>
</feature>
<dbReference type="EMBL" id="CADCVK010000262">
    <property type="protein sequence ID" value="CAA9484182.1"/>
    <property type="molecule type" value="Genomic_DNA"/>
</dbReference>
<evidence type="ECO:0000313" key="2">
    <source>
        <dbReference type="EMBL" id="CAA9484182.1"/>
    </source>
</evidence>
<evidence type="ECO:0008006" key="3">
    <source>
        <dbReference type="Google" id="ProtNLM"/>
    </source>
</evidence>
<protein>
    <recommendedName>
        <fullName evidence="3">HYR domain-containing protein</fullName>
    </recommendedName>
</protein>
<gene>
    <name evidence="2" type="ORF">AVDCRST_MAG12-1693</name>
</gene>
<reference evidence="2" key="1">
    <citation type="submission" date="2020-02" db="EMBL/GenBank/DDBJ databases">
        <authorList>
            <person name="Meier V. D."/>
        </authorList>
    </citation>
    <scope>NUCLEOTIDE SEQUENCE</scope>
    <source>
        <strain evidence="2">AVDCRST_MAG12</strain>
    </source>
</reference>
<organism evidence="2">
    <name type="scientific">uncultured Rubrobacteraceae bacterium</name>
    <dbReference type="NCBI Taxonomy" id="349277"/>
    <lineage>
        <taxon>Bacteria</taxon>
        <taxon>Bacillati</taxon>
        <taxon>Actinomycetota</taxon>
        <taxon>Rubrobacteria</taxon>
        <taxon>Rubrobacterales</taxon>
        <taxon>Rubrobacteraceae</taxon>
        <taxon>environmental samples</taxon>
    </lineage>
</organism>